<keyword evidence="1" id="KW-0812">Transmembrane</keyword>
<keyword evidence="3" id="KW-1185">Reference proteome</keyword>
<dbReference type="AlphaFoldDB" id="A0A812ALX0"/>
<organism evidence="2 3">
    <name type="scientific">Acanthosepion pharaonis</name>
    <name type="common">Pharaoh cuttlefish</name>
    <name type="synonym">Sepia pharaonis</name>
    <dbReference type="NCBI Taxonomy" id="158019"/>
    <lineage>
        <taxon>Eukaryota</taxon>
        <taxon>Metazoa</taxon>
        <taxon>Spiralia</taxon>
        <taxon>Lophotrochozoa</taxon>
        <taxon>Mollusca</taxon>
        <taxon>Cephalopoda</taxon>
        <taxon>Coleoidea</taxon>
        <taxon>Decapodiformes</taxon>
        <taxon>Sepiida</taxon>
        <taxon>Sepiina</taxon>
        <taxon>Sepiidae</taxon>
        <taxon>Acanthosepion</taxon>
    </lineage>
</organism>
<evidence type="ECO:0000313" key="3">
    <source>
        <dbReference type="Proteomes" id="UP000597762"/>
    </source>
</evidence>
<keyword evidence="1" id="KW-1133">Transmembrane helix</keyword>
<keyword evidence="1" id="KW-0472">Membrane</keyword>
<feature type="transmembrane region" description="Helical" evidence="1">
    <location>
        <begin position="105"/>
        <end position="127"/>
    </location>
</feature>
<name>A0A812ALX0_ACAPH</name>
<evidence type="ECO:0000256" key="1">
    <source>
        <dbReference type="SAM" id="Phobius"/>
    </source>
</evidence>
<comment type="caution">
    <text evidence="2">The sequence shown here is derived from an EMBL/GenBank/DDBJ whole genome shotgun (WGS) entry which is preliminary data.</text>
</comment>
<proteinExistence type="predicted"/>
<accession>A0A812ALX0</accession>
<sequence length="168" mass="19740">MSLFNSCKVTLQKQPKGLSQCFPLLFLSLLFKQHSSSFLTFLLSHILSLSDMYFFLHYITSSSPFFFLVSCLAFFVRFPFFFTLFISLFHINLSSLYHPLSLSSLYFFFLTLFLFYLFLYFFITSFLPQSLPLPLSSKSFFITSLFLSLLMFHSLVLISTLFIFSSFR</sequence>
<gene>
    <name evidence="2" type="ORF">SPHA_1269</name>
</gene>
<feature type="transmembrane region" description="Helical" evidence="1">
    <location>
        <begin position="65"/>
        <end position="93"/>
    </location>
</feature>
<feature type="transmembrane region" description="Helical" evidence="1">
    <location>
        <begin position="139"/>
        <end position="164"/>
    </location>
</feature>
<evidence type="ECO:0000313" key="2">
    <source>
        <dbReference type="EMBL" id="CAE1143365.1"/>
    </source>
</evidence>
<dbReference type="Proteomes" id="UP000597762">
    <property type="component" value="Unassembled WGS sequence"/>
</dbReference>
<protein>
    <submittedName>
        <fullName evidence="2">Uncharacterized protein</fullName>
    </submittedName>
</protein>
<reference evidence="2" key="1">
    <citation type="submission" date="2021-01" db="EMBL/GenBank/DDBJ databases">
        <authorList>
            <person name="Li R."/>
            <person name="Bekaert M."/>
        </authorList>
    </citation>
    <scope>NUCLEOTIDE SEQUENCE</scope>
    <source>
        <strain evidence="2">Farmed</strain>
    </source>
</reference>
<dbReference type="EMBL" id="CAHIKZ030000035">
    <property type="protein sequence ID" value="CAE1143365.1"/>
    <property type="molecule type" value="Genomic_DNA"/>
</dbReference>